<dbReference type="SMART" id="SM00293">
    <property type="entry name" value="PWWP"/>
    <property type="match status" value="1"/>
</dbReference>
<dbReference type="GO" id="GO:0010369">
    <property type="term" value="C:chromocenter"/>
    <property type="evidence" value="ECO:0007669"/>
    <property type="project" value="TreeGrafter"/>
</dbReference>
<name>A0AAD9QZW4_ACRCE</name>
<feature type="region of interest" description="Disordered" evidence="1">
    <location>
        <begin position="82"/>
        <end position="108"/>
    </location>
</feature>
<dbReference type="Pfam" id="PF00855">
    <property type="entry name" value="PWWP"/>
    <property type="match status" value="1"/>
</dbReference>
<feature type="region of interest" description="Disordered" evidence="1">
    <location>
        <begin position="921"/>
        <end position="986"/>
    </location>
</feature>
<keyword evidence="5" id="KW-1185">Reference proteome</keyword>
<feature type="compositionally biased region" description="Low complexity" evidence="1">
    <location>
        <begin position="973"/>
        <end position="986"/>
    </location>
</feature>
<feature type="region of interest" description="Disordered" evidence="1">
    <location>
        <begin position="854"/>
        <end position="892"/>
    </location>
</feature>
<feature type="compositionally biased region" description="Low complexity" evidence="1">
    <location>
        <begin position="1187"/>
        <end position="1196"/>
    </location>
</feature>
<reference evidence="4" key="2">
    <citation type="journal article" date="2023" name="Science">
        <title>Genomic signatures of disease resistance in endangered staghorn corals.</title>
        <authorList>
            <person name="Vollmer S.V."/>
            <person name="Selwyn J.D."/>
            <person name="Despard B.A."/>
            <person name="Roesel C.L."/>
        </authorList>
    </citation>
    <scope>NUCLEOTIDE SEQUENCE</scope>
    <source>
        <strain evidence="4">K2</strain>
    </source>
</reference>
<dbReference type="GO" id="GO:0003682">
    <property type="term" value="F:chromatin binding"/>
    <property type="evidence" value="ECO:0007669"/>
    <property type="project" value="TreeGrafter"/>
</dbReference>
<feature type="region of interest" description="Disordered" evidence="1">
    <location>
        <begin position="231"/>
        <end position="266"/>
    </location>
</feature>
<feature type="compositionally biased region" description="Polar residues" evidence="1">
    <location>
        <begin position="921"/>
        <end position="930"/>
    </location>
</feature>
<gene>
    <name evidence="4" type="ORF">P5673_005246</name>
</gene>
<feature type="region of interest" description="Disordered" evidence="1">
    <location>
        <begin position="1000"/>
        <end position="1053"/>
    </location>
</feature>
<dbReference type="Proteomes" id="UP001249851">
    <property type="component" value="Unassembled WGS sequence"/>
</dbReference>
<evidence type="ECO:0000313" key="5">
    <source>
        <dbReference type="Proteomes" id="UP001249851"/>
    </source>
</evidence>
<feature type="compositionally biased region" description="Polar residues" evidence="1">
    <location>
        <begin position="231"/>
        <end position="245"/>
    </location>
</feature>
<feature type="compositionally biased region" description="Polar residues" evidence="1">
    <location>
        <begin position="86"/>
        <end position="108"/>
    </location>
</feature>
<dbReference type="PANTHER" id="PTHR16112:SF16">
    <property type="entry name" value="SIX-BANDED, ISOFORM H"/>
    <property type="match status" value="1"/>
</dbReference>
<feature type="compositionally biased region" description="Polar residues" evidence="1">
    <location>
        <begin position="1210"/>
        <end position="1231"/>
    </location>
</feature>
<dbReference type="EMBL" id="JARQWQ010000008">
    <property type="protein sequence ID" value="KAK2570432.1"/>
    <property type="molecule type" value="Genomic_DNA"/>
</dbReference>
<dbReference type="Gene3D" id="2.30.30.140">
    <property type="match status" value="1"/>
</dbReference>
<feature type="domain" description="MBD" evidence="3">
    <location>
        <begin position="9"/>
        <end position="79"/>
    </location>
</feature>
<evidence type="ECO:0000313" key="4">
    <source>
        <dbReference type="EMBL" id="KAK2570432.1"/>
    </source>
</evidence>
<dbReference type="SUPFAM" id="SSF63748">
    <property type="entry name" value="Tudor/PWWP/MBT"/>
    <property type="match status" value="1"/>
</dbReference>
<reference evidence="4" key="1">
    <citation type="journal article" date="2023" name="G3 (Bethesda)">
        <title>Whole genome assembly and annotation of the endangered Caribbean coral Acropora cervicornis.</title>
        <authorList>
            <person name="Selwyn J.D."/>
            <person name="Vollmer S.V."/>
        </authorList>
    </citation>
    <scope>NUCLEOTIDE SEQUENCE</scope>
    <source>
        <strain evidence="4">K2</strain>
    </source>
</reference>
<feature type="compositionally biased region" description="Low complexity" evidence="1">
    <location>
        <begin position="1000"/>
        <end position="1050"/>
    </location>
</feature>
<dbReference type="SMART" id="SM00391">
    <property type="entry name" value="MBD"/>
    <property type="match status" value="1"/>
</dbReference>
<protein>
    <submittedName>
        <fullName evidence="4">Methyl-CpG-binding domain protein 6</fullName>
    </submittedName>
</protein>
<organism evidence="4 5">
    <name type="scientific">Acropora cervicornis</name>
    <name type="common">Staghorn coral</name>
    <dbReference type="NCBI Taxonomy" id="6130"/>
    <lineage>
        <taxon>Eukaryota</taxon>
        <taxon>Metazoa</taxon>
        <taxon>Cnidaria</taxon>
        <taxon>Anthozoa</taxon>
        <taxon>Hexacorallia</taxon>
        <taxon>Scleractinia</taxon>
        <taxon>Astrocoeniina</taxon>
        <taxon>Acroporidae</taxon>
        <taxon>Acropora</taxon>
    </lineage>
</organism>
<dbReference type="GO" id="GO:0005634">
    <property type="term" value="C:nucleus"/>
    <property type="evidence" value="ECO:0007669"/>
    <property type="project" value="TreeGrafter"/>
</dbReference>
<dbReference type="InterPro" id="IPR016177">
    <property type="entry name" value="DNA-bd_dom_sf"/>
</dbReference>
<dbReference type="InterPro" id="IPR000313">
    <property type="entry name" value="PWWP_dom"/>
</dbReference>
<dbReference type="PANTHER" id="PTHR16112">
    <property type="entry name" value="METHYL-CPG BINDING PROTEIN, DROSOPHILA"/>
    <property type="match status" value="1"/>
</dbReference>
<dbReference type="GO" id="GO:0003677">
    <property type="term" value="F:DNA binding"/>
    <property type="evidence" value="ECO:0007669"/>
    <property type="project" value="InterPro"/>
</dbReference>
<evidence type="ECO:0000256" key="1">
    <source>
        <dbReference type="SAM" id="MobiDB-lite"/>
    </source>
</evidence>
<feature type="compositionally biased region" description="Acidic residues" evidence="1">
    <location>
        <begin position="1150"/>
        <end position="1164"/>
    </location>
</feature>
<feature type="region of interest" description="Disordered" evidence="1">
    <location>
        <begin position="1077"/>
        <end position="1105"/>
    </location>
</feature>
<feature type="region of interest" description="Disordered" evidence="1">
    <location>
        <begin position="1138"/>
        <end position="1270"/>
    </location>
</feature>
<accession>A0AAD9QZW4</accession>
<dbReference type="PROSITE" id="PS50812">
    <property type="entry name" value="PWWP"/>
    <property type="match status" value="1"/>
</dbReference>
<feature type="compositionally biased region" description="Polar residues" evidence="1">
    <location>
        <begin position="878"/>
        <end position="888"/>
    </location>
</feature>
<comment type="caution">
    <text evidence="4">The sequence shown here is derived from an EMBL/GenBank/DDBJ whole genome shotgun (WGS) entry which is preliminary data.</text>
</comment>
<dbReference type="InterPro" id="IPR001739">
    <property type="entry name" value="Methyl_CpG_DNA-bd"/>
</dbReference>
<feature type="compositionally biased region" description="Polar residues" evidence="1">
    <location>
        <begin position="937"/>
        <end position="966"/>
    </location>
</feature>
<evidence type="ECO:0000259" key="2">
    <source>
        <dbReference type="PROSITE" id="PS50812"/>
    </source>
</evidence>
<proteinExistence type="predicted"/>
<feature type="domain" description="PWWP" evidence="2">
    <location>
        <begin position="1288"/>
        <end position="1346"/>
    </location>
</feature>
<sequence length="1400" mass="146209">MSNQGTSEQPRNGPKCIEIPRGWNRILENGSILYISPNNSRLRSLDHVIEYLTTEGTCKCGLECPLFAQKVFNFDARIPSKPLLSGSKSEPSNSTCKHCVNDTSDVPDTKQSVDTAAKQLNDVTPQGVGQKRVEQRPLPSFATIVSSSKLFNPGAGLGSNNVLCTSVVTTAVNSSALTTTTLHSSKVTIINNSVAVGASSPSTKPAVITSSGPIYTAASSTSGPVLNVATGSQSKTGTVTVSAQLPSRDPVATKSSSSLSPAGKTSPLSDLQAIGQVQAKTAVSSALTSVVSTSTATIPVAKQEVKPVSGVSKVLPVKVTPKASTARANRSSRPYSARKTVAATLKAEAAAAAAAAATTNAKVPNSAGVTRTAFDHSFRQPQGMLTTGIGTSTVKASTRTITKPSAQALPASTVGTSTTTVQAPALFHSVLKDAMVKEQGHLSRDVSSTNAPTPPVSHTGAIYAARVTQTGSDSTRSRPGNVKETLQSTAALVQGVHVPAAVPQQLQVHRPQPLGVGQALVNTTGGVYTAVSLASNPVQQQTVQSAVVAQTAAHVIPSSAGVYGQAQNAAASTQIQALQLNSSQGQGGMFFQGSGNQIFQMNVDSNQLKGAYQVHGALYQAPIAATLFTAANANKTASTNTPGPVPHAIYPTNPYMVGIVMPTAMTQSVSNQADQSVTTTTTSPSATAAGAAAAAAAASVASYPYVTQNPAIAAAFESFVPIAPAAAPRFSQTLAHLASAYSPFLPRGPVQGNTPVQFAAQRMVPMGAMQSQAGGNGQMGPAILNLADYTVKYPLNTVKPGSFASQAAASTSTVVSSNTHPQTAVVAAMPCVAFGQINNPRFPFSVNFAMPATSANPQSTPSVTPPSCAPASSATTSQQYTPGSTSESQGGGAVLSYVSMPLPFGTNPSGASQLQTSHNLLTGSAFSPPTSHVGASHGNQRSEASNLPRQTPSWCTGGKSATTPASVNRGRYSASENNSSSCDSVNSSSVSVLSVANSHSSVSGLSNRSSCGESSSTGTASKTSTLSQSPRHPGLSSPLNSPLPISTPNPGLTTCQGTVKSTSSLASVKGSIPFPSQSFNTFESHQTNTPREMSNPLQRPYNDSSELAKKAKFDESSYYKDNPLLGLKRSCEAIEAYCSPPKEDKSDSRVDDDDEDVDDEDVDFNDSAVPKNDRPSPVTEEAGEGIGSTESSSSMTNCDQTDHCKKVGNSPENKSSPNEIQTIGDQHQSHPIYNGDVSDNKYEVPRAQTVKQEPYLPVETSSLPPSTNDKREYLERPHVHNIRPQFEIGDIVWAQARGFPSWPGKVVDASEVGKSRADEGKRWVMWFGDHTFSQVEVDRLKTLSDGLRTLDDKSRKKKYKAKKTRIGLEQAISEALEALDMRERLRGRQARSKSKKKRLR</sequence>
<evidence type="ECO:0000259" key="3">
    <source>
        <dbReference type="PROSITE" id="PS50982"/>
    </source>
</evidence>
<dbReference type="PROSITE" id="PS50982">
    <property type="entry name" value="MBD"/>
    <property type="match status" value="1"/>
</dbReference>
<dbReference type="SUPFAM" id="SSF54171">
    <property type="entry name" value="DNA-binding domain"/>
    <property type="match status" value="1"/>
</dbReference>